<gene>
    <name evidence="1" type="ORF">C7H52_05905</name>
</gene>
<proteinExistence type="predicted"/>
<dbReference type="Proteomes" id="UP000238426">
    <property type="component" value="Unassembled WGS sequence"/>
</dbReference>
<accession>A0A2T1NEJ8</accession>
<protein>
    <submittedName>
        <fullName evidence="1">Uncharacterized protein</fullName>
    </submittedName>
</protein>
<evidence type="ECO:0000313" key="1">
    <source>
        <dbReference type="EMBL" id="PSG90806.1"/>
    </source>
</evidence>
<sequence>MKNSIFIIIILINLKSFGQKNDADEYQNEWFEKAKIEIKKPDLVGALIMFYWAYENNTESELGKVCLKKIDSLKPLVRKEQIDKWKGTWKLTNKESEEEYFLEISETEIKFYEKKNGSSEKKLVKTEKILFNEINYGSYPTYWELIFSDNQIWNFNIIDEIDENILFVSKTNKVGDYSIKHYPNYRDGRKPKDERDIYERIK</sequence>
<comment type="caution">
    <text evidence="1">The sequence shown here is derived from an EMBL/GenBank/DDBJ whole genome shotgun (WGS) entry which is preliminary data.</text>
</comment>
<name>A0A2T1NEJ8_9FLAO</name>
<reference evidence="1 2" key="1">
    <citation type="submission" date="2018-03" db="EMBL/GenBank/DDBJ databases">
        <title>Mesoflavibacter sp. HG37 and Mesoflavibacter sp. HG96 sp.nov., two marine bacteria isolated from seawater of Western Pacific Ocean.</title>
        <authorList>
            <person name="Cheng H."/>
            <person name="Wu Y.-H."/>
            <person name="Guo L.-L."/>
            <person name="Xu X.-W."/>
        </authorList>
    </citation>
    <scope>NUCLEOTIDE SEQUENCE [LARGE SCALE GENOMIC DNA]</scope>
    <source>
        <strain evidence="1 2">KCTC 32269</strain>
    </source>
</reference>
<dbReference type="EMBL" id="PXOQ01000007">
    <property type="protein sequence ID" value="PSG90806.1"/>
    <property type="molecule type" value="Genomic_DNA"/>
</dbReference>
<dbReference type="AlphaFoldDB" id="A0A2T1NEJ8"/>
<evidence type="ECO:0000313" key="2">
    <source>
        <dbReference type="Proteomes" id="UP000238426"/>
    </source>
</evidence>
<keyword evidence="2" id="KW-1185">Reference proteome</keyword>
<dbReference type="RefSeq" id="WP_106462947.1">
    <property type="nucleotide sequence ID" value="NZ_PXOQ01000007.1"/>
</dbReference>
<dbReference type="OrthoDB" id="1347471at2"/>
<organism evidence="1 2">
    <name type="scientific">Aurantibacter aestuarii</name>
    <dbReference type="NCBI Taxonomy" id="1266046"/>
    <lineage>
        <taxon>Bacteria</taxon>
        <taxon>Pseudomonadati</taxon>
        <taxon>Bacteroidota</taxon>
        <taxon>Flavobacteriia</taxon>
        <taxon>Flavobacteriales</taxon>
        <taxon>Flavobacteriaceae</taxon>
        <taxon>Aurantibacter</taxon>
    </lineage>
</organism>